<dbReference type="AlphaFoldDB" id="A0A4Z2E6K6"/>
<evidence type="ECO:0000313" key="2">
    <source>
        <dbReference type="Proteomes" id="UP000314294"/>
    </source>
</evidence>
<reference evidence="1 2" key="1">
    <citation type="submission" date="2019-03" db="EMBL/GenBank/DDBJ databases">
        <title>First draft genome of Liparis tanakae, snailfish: a comprehensive survey of snailfish specific genes.</title>
        <authorList>
            <person name="Kim W."/>
            <person name="Song I."/>
            <person name="Jeong J.-H."/>
            <person name="Kim D."/>
            <person name="Kim S."/>
            <person name="Ryu S."/>
            <person name="Song J.Y."/>
            <person name="Lee S.K."/>
        </authorList>
    </citation>
    <scope>NUCLEOTIDE SEQUENCE [LARGE SCALE GENOMIC DNA]</scope>
    <source>
        <tissue evidence="1">Muscle</tissue>
    </source>
</reference>
<protein>
    <submittedName>
        <fullName evidence="1">Uncharacterized protein</fullName>
    </submittedName>
</protein>
<accession>A0A4Z2E6K6</accession>
<comment type="caution">
    <text evidence="1">The sequence shown here is derived from an EMBL/GenBank/DDBJ whole genome shotgun (WGS) entry which is preliminary data.</text>
</comment>
<organism evidence="1 2">
    <name type="scientific">Liparis tanakae</name>
    <name type="common">Tanaka's snailfish</name>
    <dbReference type="NCBI Taxonomy" id="230148"/>
    <lineage>
        <taxon>Eukaryota</taxon>
        <taxon>Metazoa</taxon>
        <taxon>Chordata</taxon>
        <taxon>Craniata</taxon>
        <taxon>Vertebrata</taxon>
        <taxon>Euteleostomi</taxon>
        <taxon>Actinopterygii</taxon>
        <taxon>Neopterygii</taxon>
        <taxon>Teleostei</taxon>
        <taxon>Neoteleostei</taxon>
        <taxon>Acanthomorphata</taxon>
        <taxon>Eupercaria</taxon>
        <taxon>Perciformes</taxon>
        <taxon>Cottioidei</taxon>
        <taxon>Cottales</taxon>
        <taxon>Liparidae</taxon>
        <taxon>Liparis</taxon>
    </lineage>
</organism>
<name>A0A4Z2E6K6_9TELE</name>
<keyword evidence="2" id="KW-1185">Reference proteome</keyword>
<gene>
    <name evidence="1" type="ORF">EYF80_065593</name>
</gene>
<proteinExistence type="predicted"/>
<dbReference type="Proteomes" id="UP000314294">
    <property type="component" value="Unassembled WGS sequence"/>
</dbReference>
<dbReference type="EMBL" id="SRLO01015850">
    <property type="protein sequence ID" value="TNN24283.1"/>
    <property type="molecule type" value="Genomic_DNA"/>
</dbReference>
<evidence type="ECO:0000313" key="1">
    <source>
        <dbReference type="EMBL" id="TNN24283.1"/>
    </source>
</evidence>
<sequence>MSTSPQWGGDGGREGGVGSEVRLTVKQGEGGRVVSVWSACGQRLFHPEWTRVLLSMTLNKAGKASKFRFTDLSVSGQHPQRSTTMEGILP</sequence>